<keyword evidence="6 12" id="KW-0812">Transmembrane</keyword>
<evidence type="ECO:0000256" key="8">
    <source>
        <dbReference type="ARBA" id="ARBA00023004"/>
    </source>
</evidence>
<dbReference type="AlphaFoldDB" id="A0A366DQ19"/>
<keyword evidence="17" id="KW-0675">Receptor</keyword>
<keyword evidence="10 12" id="KW-0472">Membrane</keyword>
<dbReference type="Gene3D" id="2.170.130.10">
    <property type="entry name" value="TonB-dependent receptor, plug domain"/>
    <property type="match status" value="1"/>
</dbReference>
<feature type="signal peptide" evidence="15">
    <location>
        <begin position="1"/>
        <end position="28"/>
    </location>
</feature>
<dbReference type="InterPro" id="IPR039426">
    <property type="entry name" value="TonB-dep_rcpt-like"/>
</dbReference>
<feature type="chain" id="PRO_5017032887" description="Heme transporter BhuA" evidence="15">
    <location>
        <begin position="29"/>
        <end position="971"/>
    </location>
</feature>
<keyword evidence="11 12" id="KW-0998">Cell outer membrane</keyword>
<dbReference type="SUPFAM" id="SSF56935">
    <property type="entry name" value="Porins"/>
    <property type="match status" value="1"/>
</dbReference>
<evidence type="ECO:0000256" key="5">
    <source>
        <dbReference type="ARBA" id="ARBA00022496"/>
    </source>
</evidence>
<comment type="subcellular location">
    <subcellularLocation>
        <location evidence="1 12">Cell outer membrane</location>
        <topology evidence="1 12">Multi-pass membrane protein</topology>
    </subcellularLocation>
</comment>
<evidence type="ECO:0000256" key="4">
    <source>
        <dbReference type="ARBA" id="ARBA00022452"/>
    </source>
</evidence>
<dbReference type="InterPro" id="IPR012910">
    <property type="entry name" value="Plug_dom"/>
</dbReference>
<evidence type="ECO:0000256" key="3">
    <source>
        <dbReference type="ARBA" id="ARBA00022448"/>
    </source>
</evidence>
<evidence type="ECO:0000256" key="7">
    <source>
        <dbReference type="ARBA" id="ARBA00022729"/>
    </source>
</evidence>
<keyword evidence="9 14" id="KW-0798">TonB box</keyword>
<dbReference type="Gene3D" id="2.40.170.20">
    <property type="entry name" value="TonB-dependent receptor, beta-barrel domain"/>
    <property type="match status" value="1"/>
</dbReference>
<dbReference type="PROSITE" id="PS01156">
    <property type="entry name" value="TONB_DEPENDENT_REC_2"/>
    <property type="match status" value="1"/>
</dbReference>
<dbReference type="PANTHER" id="PTHR30442:SF0">
    <property type="entry name" value="FE(3+) DICITRATE TRANSPORT PROTEIN FECA"/>
    <property type="match status" value="1"/>
</dbReference>
<dbReference type="PANTHER" id="PTHR30442">
    <property type="entry name" value="IRON III DICITRATE TRANSPORT PROTEIN FECA"/>
    <property type="match status" value="1"/>
</dbReference>
<reference evidence="17 18" key="1">
    <citation type="submission" date="2018-06" db="EMBL/GenBank/DDBJ databases">
        <title>Genomic Encyclopedia of Type Strains, Phase IV (KMG-IV): sequencing the most valuable type-strain genomes for metagenomic binning, comparative biology and taxonomic classification.</title>
        <authorList>
            <person name="Goeker M."/>
        </authorList>
    </citation>
    <scope>NUCLEOTIDE SEQUENCE [LARGE SCALE GENOMIC DNA]</scope>
    <source>
        <strain evidence="17 18">DSM 25619</strain>
    </source>
</reference>
<evidence type="ECO:0000256" key="1">
    <source>
        <dbReference type="ARBA" id="ARBA00004571"/>
    </source>
</evidence>
<dbReference type="InterPro" id="IPR037066">
    <property type="entry name" value="Plug_dom_sf"/>
</dbReference>
<protein>
    <recommendedName>
        <fullName evidence="2">Heme transporter BhuA</fullName>
    </recommendedName>
</protein>
<evidence type="ECO:0000313" key="18">
    <source>
        <dbReference type="Proteomes" id="UP000252893"/>
    </source>
</evidence>
<dbReference type="EMBL" id="QNRH01000007">
    <property type="protein sequence ID" value="RBO92203.1"/>
    <property type="molecule type" value="Genomic_DNA"/>
</dbReference>
<comment type="caution">
    <text evidence="17">The sequence shown here is derived from an EMBL/GenBank/DDBJ whole genome shotgun (WGS) entry which is preliminary data.</text>
</comment>
<keyword evidence="4 12" id="KW-1134">Transmembrane beta strand</keyword>
<keyword evidence="8" id="KW-0408">Iron</keyword>
<dbReference type="InterPro" id="IPR036942">
    <property type="entry name" value="Beta-barrel_TonB_sf"/>
</dbReference>
<dbReference type="Proteomes" id="UP000252893">
    <property type="component" value="Unassembled WGS sequence"/>
</dbReference>
<keyword evidence="18" id="KW-1185">Reference proteome</keyword>
<proteinExistence type="inferred from homology"/>
<evidence type="ECO:0000256" key="6">
    <source>
        <dbReference type="ARBA" id="ARBA00022692"/>
    </source>
</evidence>
<dbReference type="GO" id="GO:0033214">
    <property type="term" value="P:siderophore-iron import into cell"/>
    <property type="evidence" value="ECO:0007669"/>
    <property type="project" value="TreeGrafter"/>
</dbReference>
<dbReference type="InterPro" id="IPR011662">
    <property type="entry name" value="Secretin/TonB_short_N"/>
</dbReference>
<dbReference type="InterPro" id="IPR000531">
    <property type="entry name" value="Beta-barrel_TonB"/>
</dbReference>
<feature type="short sequence motif" description="TonB C-terminal box" evidence="13">
    <location>
        <begin position="954"/>
        <end position="971"/>
    </location>
</feature>
<evidence type="ECO:0000313" key="17">
    <source>
        <dbReference type="EMBL" id="RBO92203.1"/>
    </source>
</evidence>
<evidence type="ECO:0000256" key="14">
    <source>
        <dbReference type="RuleBase" id="RU003357"/>
    </source>
</evidence>
<evidence type="ECO:0000256" key="12">
    <source>
        <dbReference type="PROSITE-ProRule" id="PRU01360"/>
    </source>
</evidence>
<dbReference type="RefSeq" id="WP_210207329.1">
    <property type="nucleotide sequence ID" value="NZ_JBHEEG010000009.1"/>
</dbReference>
<keyword evidence="5" id="KW-0406">Ion transport</keyword>
<evidence type="ECO:0000256" key="2">
    <source>
        <dbReference type="ARBA" id="ARBA00021261"/>
    </source>
</evidence>
<accession>A0A366DQ19</accession>
<dbReference type="Gene3D" id="3.55.50.30">
    <property type="match status" value="1"/>
</dbReference>
<sequence length="971" mass="106034">MKTIRTAFTASGVSLIALMSAYPAGALAQSATTAQDRTSYNFNIPAKPLLTALADFTATTGIQVVRQNGGTISGQSAAVIGRQSPEAALQRVLGPSKLHYRFVDSRTVSLYAPDETAVNSGGVNADGATQLNMITITAPAGAVDGASAVYSAPKSTVYLSEEQINRYGSVSSADMLKGLPGVQVADSRNGGGLDVNIRGVQGQSRVAVTVDGSQQSLNVYRGYAGTQQRSYIDPDLISDVVISKGPDLTPAAAGAIGGAVRMTTLRIQDILKPGQTFGVRLKGELWDNGVKQPYRPDQVSSVSELNADVRSGRPDIFGSAAKSGSIAAAYTSDFVDVVAAYARRNQGNYFAGKHGRDKYRQFSKSGYEENTVAKSYKAGEEVLNSSSQTESVLLKATIKPTDEQQLELSYRYYNGRFGEVMPSDIFRFGTAGLYQYPTGSMIINSGSARYQYKPADNDLIDFKANLWITDAKSDQINATNGPKSQQVYGSPDRTWVRMDDVRVGGDLSNRSEFTTEAGAFAFDLGGSFQYENIRPQKDVVISEHDINQNRNLRDGYRSEISLTGKLEYEPRENLQFWAGGRYGRYSSHDRNAPSVARREKVLGKWISLSRGPGTWDSMYWRADENGQFTDATDPRLNNGIAAADTNNPFDGTPFDEYGTPTYMAVGKAGYNEIVTGFDRGEKMSNKGSGFTPAFGVNYEIIPQTFLYASYTQGYRLPSLFETTLGTLQVDPATGLKPERSRAIEFGASTTRDDLFMQGDTASFKLAYFDNNIKNYISRYYDPTSNGLMTFSNADSYKANGLEFQSSYDNGRIFADLSATYYFKTETCDASFAARLRASANKYQPTENTPDCTPGSYMGSFTNTQNPPNYAANLTLGSRFFEEKLTVGGRMTYTSGPTETIDKPWQTGATTPQIIYKPVTLFDAFVSYKLREDAVLNASVQNIGNRYYLDPLAQSFMPAPGRTYRAGFSVKF</sequence>
<feature type="domain" description="Secretin/TonB short N-terminal" evidence="16">
    <location>
        <begin position="62"/>
        <end position="113"/>
    </location>
</feature>
<dbReference type="Pfam" id="PF00593">
    <property type="entry name" value="TonB_dep_Rec_b-barrel"/>
    <property type="match status" value="1"/>
</dbReference>
<evidence type="ECO:0000256" key="10">
    <source>
        <dbReference type="ARBA" id="ARBA00023136"/>
    </source>
</evidence>
<keyword evidence="7 15" id="KW-0732">Signal</keyword>
<evidence type="ECO:0000256" key="13">
    <source>
        <dbReference type="PROSITE-ProRule" id="PRU10144"/>
    </source>
</evidence>
<dbReference type="SMART" id="SM00965">
    <property type="entry name" value="STN"/>
    <property type="match status" value="1"/>
</dbReference>
<comment type="similarity">
    <text evidence="12 14">Belongs to the TonB-dependent receptor family.</text>
</comment>
<dbReference type="PROSITE" id="PS52016">
    <property type="entry name" value="TONB_DEPENDENT_REC_3"/>
    <property type="match status" value="1"/>
</dbReference>
<gene>
    <name evidence="17" type="ORF">DFR47_107102</name>
</gene>
<keyword evidence="5" id="KW-0410">Iron transport</keyword>
<keyword evidence="3 12" id="KW-0813">Transport</keyword>
<dbReference type="GO" id="GO:0009279">
    <property type="term" value="C:cell outer membrane"/>
    <property type="evidence" value="ECO:0007669"/>
    <property type="project" value="UniProtKB-SubCell"/>
</dbReference>
<evidence type="ECO:0000256" key="9">
    <source>
        <dbReference type="ARBA" id="ARBA00023077"/>
    </source>
</evidence>
<name>A0A366DQ19_9HYPH</name>
<evidence type="ECO:0000256" key="15">
    <source>
        <dbReference type="SAM" id="SignalP"/>
    </source>
</evidence>
<organism evidence="17 18">
    <name type="scientific">Pseudochrobactrum asaccharolyticum</name>
    <dbReference type="NCBI Taxonomy" id="354351"/>
    <lineage>
        <taxon>Bacteria</taxon>
        <taxon>Pseudomonadati</taxon>
        <taxon>Pseudomonadota</taxon>
        <taxon>Alphaproteobacteria</taxon>
        <taxon>Hyphomicrobiales</taxon>
        <taxon>Brucellaceae</taxon>
        <taxon>Pseudochrobactrum</taxon>
    </lineage>
</organism>
<evidence type="ECO:0000259" key="16">
    <source>
        <dbReference type="SMART" id="SM00965"/>
    </source>
</evidence>
<evidence type="ECO:0000256" key="11">
    <source>
        <dbReference type="ARBA" id="ARBA00023237"/>
    </source>
</evidence>
<dbReference type="Pfam" id="PF07715">
    <property type="entry name" value="Plug"/>
    <property type="match status" value="1"/>
</dbReference>
<dbReference type="InterPro" id="IPR010917">
    <property type="entry name" value="TonB_rcpt_CS"/>
</dbReference>